<reference evidence="3" key="1">
    <citation type="journal article" date="2019" name="Int. J. Syst. Evol. Microbiol.">
        <title>The Global Catalogue of Microorganisms (GCM) 10K type strain sequencing project: providing services to taxonomists for standard genome sequencing and annotation.</title>
        <authorList>
            <consortium name="The Broad Institute Genomics Platform"/>
            <consortium name="The Broad Institute Genome Sequencing Center for Infectious Disease"/>
            <person name="Wu L."/>
            <person name="Ma J."/>
        </authorList>
    </citation>
    <scope>NUCLEOTIDE SEQUENCE [LARGE SCALE GENOMIC DNA]</scope>
    <source>
        <strain evidence="3">CGMCC 4.7106</strain>
    </source>
</reference>
<evidence type="ECO:0000313" key="2">
    <source>
        <dbReference type="EMBL" id="MFD2255334.1"/>
    </source>
</evidence>
<dbReference type="Proteomes" id="UP001597375">
    <property type="component" value="Unassembled WGS sequence"/>
</dbReference>
<keyword evidence="1" id="KW-1133">Transmembrane helix</keyword>
<comment type="caution">
    <text evidence="2">The sequence shown here is derived from an EMBL/GenBank/DDBJ whole genome shotgun (WGS) entry which is preliminary data.</text>
</comment>
<evidence type="ECO:0000256" key="1">
    <source>
        <dbReference type="SAM" id="Phobius"/>
    </source>
</evidence>
<keyword evidence="3" id="KW-1185">Reference proteome</keyword>
<feature type="transmembrane region" description="Helical" evidence="1">
    <location>
        <begin position="111"/>
        <end position="132"/>
    </location>
</feature>
<protein>
    <recommendedName>
        <fullName evidence="4">CvpA family protein</fullName>
    </recommendedName>
</protein>
<proteinExistence type="predicted"/>
<dbReference type="RefSeq" id="WP_386817994.1">
    <property type="nucleotide sequence ID" value="NZ_JBHUIT010000002.1"/>
</dbReference>
<keyword evidence="1" id="KW-0812">Transmembrane</keyword>
<gene>
    <name evidence="2" type="ORF">ACFSSA_01480</name>
</gene>
<evidence type="ECO:0008006" key="4">
    <source>
        <dbReference type="Google" id="ProtNLM"/>
    </source>
</evidence>
<feature type="transmembrane region" description="Helical" evidence="1">
    <location>
        <begin position="71"/>
        <end position="91"/>
    </location>
</feature>
<organism evidence="2 3">
    <name type="scientific">Luteolibacter algae</name>
    <dbReference type="NCBI Taxonomy" id="454151"/>
    <lineage>
        <taxon>Bacteria</taxon>
        <taxon>Pseudomonadati</taxon>
        <taxon>Verrucomicrobiota</taxon>
        <taxon>Verrucomicrobiia</taxon>
        <taxon>Verrucomicrobiales</taxon>
        <taxon>Verrucomicrobiaceae</taxon>
        <taxon>Luteolibacter</taxon>
    </lineage>
</organism>
<sequence length="254" mass="27614">METLPEISLGTAALIVFAVCAGYMFLRGLARTFVNSAFLVASAWAGFEVWQKAPALAIEWTGKTSPVITTGLPILAFLVTLVVLRKIIGFFRAPLPKAAEDVAPRSIGQLVFRLMVTLLPAALLCLMAATILHHFSSIADIKESTQKTGESWGLGGRLKNSIAVAIPPEVMGYLDPLTSDPRVKLAKIIAANPENPLAPVLDPDTGRPYPRAIIVDEPELRNLAREKRFSTLLRHPLLTDALKDPEVRYALGLR</sequence>
<evidence type="ECO:0000313" key="3">
    <source>
        <dbReference type="Proteomes" id="UP001597375"/>
    </source>
</evidence>
<name>A0ABW5D3R0_9BACT</name>
<keyword evidence="1" id="KW-0472">Membrane</keyword>
<accession>A0ABW5D3R0</accession>
<dbReference type="EMBL" id="JBHUIT010000002">
    <property type="protein sequence ID" value="MFD2255334.1"/>
    <property type="molecule type" value="Genomic_DNA"/>
</dbReference>
<feature type="transmembrane region" description="Helical" evidence="1">
    <location>
        <begin position="7"/>
        <end position="26"/>
    </location>
</feature>